<dbReference type="RefSeq" id="WP_183632475.1">
    <property type="nucleotide sequence ID" value="NZ_BAABLE010000011.1"/>
</dbReference>
<dbReference type="Pfam" id="PF07791">
    <property type="entry name" value="Imm11"/>
    <property type="match status" value="1"/>
</dbReference>
<evidence type="ECO:0000313" key="2">
    <source>
        <dbReference type="EMBL" id="MBB4011660.1"/>
    </source>
</evidence>
<feature type="domain" description="Immunity MXAN-0049 protein" evidence="1">
    <location>
        <begin position="57"/>
        <end position="187"/>
    </location>
</feature>
<organism evidence="2 3">
    <name type="scientific">Niveibacterium umoris</name>
    <dbReference type="NCBI Taxonomy" id="1193620"/>
    <lineage>
        <taxon>Bacteria</taxon>
        <taxon>Pseudomonadati</taxon>
        <taxon>Pseudomonadota</taxon>
        <taxon>Betaproteobacteria</taxon>
        <taxon>Rhodocyclales</taxon>
        <taxon>Rhodocyclaceae</taxon>
        <taxon>Niveibacterium</taxon>
    </lineage>
</organism>
<proteinExistence type="predicted"/>
<dbReference type="AlphaFoldDB" id="A0A840BF54"/>
<dbReference type="EMBL" id="JACIET010000001">
    <property type="protein sequence ID" value="MBB4011660.1"/>
    <property type="molecule type" value="Genomic_DNA"/>
</dbReference>
<protein>
    <recommendedName>
        <fullName evidence="1">Immunity MXAN-0049 protein domain-containing protein</fullName>
    </recommendedName>
</protein>
<dbReference type="Proteomes" id="UP000561045">
    <property type="component" value="Unassembled WGS sequence"/>
</dbReference>
<reference evidence="2 3" key="1">
    <citation type="submission" date="2020-08" db="EMBL/GenBank/DDBJ databases">
        <title>Genomic Encyclopedia of Type Strains, Phase IV (KMG-IV): sequencing the most valuable type-strain genomes for metagenomic binning, comparative biology and taxonomic classification.</title>
        <authorList>
            <person name="Goeker M."/>
        </authorList>
    </citation>
    <scope>NUCLEOTIDE SEQUENCE [LARGE SCALE GENOMIC DNA]</scope>
    <source>
        <strain evidence="2 3">DSM 106739</strain>
    </source>
</reference>
<gene>
    <name evidence="2" type="ORF">GGR36_000968</name>
</gene>
<accession>A0A840BF54</accession>
<evidence type="ECO:0000259" key="1">
    <source>
        <dbReference type="Pfam" id="PF07791"/>
    </source>
</evidence>
<evidence type="ECO:0000313" key="3">
    <source>
        <dbReference type="Proteomes" id="UP000561045"/>
    </source>
</evidence>
<dbReference type="InterPro" id="IPR012433">
    <property type="entry name" value="Imm11"/>
</dbReference>
<name>A0A840BF54_9RHOO</name>
<sequence>MGFSVWTYSDSSGACSITEARGLDPIMPLKDGSPALSLLSGASLVSGMNPDQPDDIALLDNVHNTDGILVVSARLKTFLKSQDLTHVEYLPLTVEDHKGRAVSEPFFVVHPLQPVDAIDLEASGCRMSRIKKDRIQSMEKMVLRTAEIPADRQLFRLKGLWGVTLVRESLAQAITAAGFTGLRWLPIDAYPG</sequence>
<comment type="caution">
    <text evidence="2">The sequence shown here is derived from an EMBL/GenBank/DDBJ whole genome shotgun (WGS) entry which is preliminary data.</text>
</comment>
<keyword evidence="3" id="KW-1185">Reference proteome</keyword>